<feature type="non-terminal residue" evidence="5">
    <location>
        <position position="1"/>
    </location>
</feature>
<dbReference type="InterPro" id="IPR050251">
    <property type="entry name" value="HpcH-HpaI_aldolase"/>
</dbReference>
<dbReference type="EMBL" id="AJWY01010948">
    <property type="protein sequence ID" value="EKC54107.1"/>
    <property type="molecule type" value="Genomic_DNA"/>
</dbReference>
<accession>K1RZY6</accession>
<proteinExistence type="inferred from homology"/>
<dbReference type="GO" id="GO:0016832">
    <property type="term" value="F:aldehyde-lyase activity"/>
    <property type="evidence" value="ECO:0007669"/>
    <property type="project" value="TreeGrafter"/>
</dbReference>
<dbReference type="InterPro" id="IPR015813">
    <property type="entry name" value="Pyrv/PenolPyrv_kinase-like_dom"/>
</dbReference>
<dbReference type="EC" id="4.1.-.-" evidence="5"/>
<feature type="domain" description="HpcH/HpaI aldolase/citrate lyase" evidence="4">
    <location>
        <begin position="2"/>
        <end position="93"/>
    </location>
</feature>
<dbReference type="PANTHER" id="PTHR30502:SF0">
    <property type="entry name" value="PHOSPHOENOLPYRUVATE CARBOXYLASE FAMILY PROTEIN"/>
    <property type="match status" value="1"/>
</dbReference>
<dbReference type="PANTHER" id="PTHR30502">
    <property type="entry name" value="2-KETO-3-DEOXY-L-RHAMNONATE ALDOLASE"/>
    <property type="match status" value="1"/>
</dbReference>
<dbReference type="InterPro" id="IPR040442">
    <property type="entry name" value="Pyrv_kinase-like_dom_sf"/>
</dbReference>
<dbReference type="SUPFAM" id="SSF51621">
    <property type="entry name" value="Phosphoenolpyruvate/pyruvate domain"/>
    <property type="match status" value="1"/>
</dbReference>
<dbReference type="GO" id="GO:0046872">
    <property type="term" value="F:metal ion binding"/>
    <property type="evidence" value="ECO:0007669"/>
    <property type="project" value="UniProtKB-KW"/>
</dbReference>
<gene>
    <name evidence="5" type="ORF">LEA_16023</name>
</gene>
<evidence type="ECO:0000313" key="5">
    <source>
        <dbReference type="EMBL" id="EKC54107.1"/>
    </source>
</evidence>
<organism evidence="5">
    <name type="scientific">human gut metagenome</name>
    <dbReference type="NCBI Taxonomy" id="408170"/>
    <lineage>
        <taxon>unclassified sequences</taxon>
        <taxon>metagenomes</taxon>
        <taxon>organismal metagenomes</taxon>
    </lineage>
</organism>
<evidence type="ECO:0000256" key="3">
    <source>
        <dbReference type="ARBA" id="ARBA00023239"/>
    </source>
</evidence>
<dbReference type="AlphaFoldDB" id="K1RZY6"/>
<protein>
    <submittedName>
        <fullName evidence="5">HpcH/HpaI aldolase</fullName>
        <ecNumber evidence="5">4.1.-.-</ecNumber>
    </submittedName>
</protein>
<name>K1RZY6_9ZZZZ</name>
<reference evidence="5" key="1">
    <citation type="journal article" date="2013" name="Environ. Microbiol.">
        <title>Microbiota from the distal guts of lean and obese adolescents exhibit partial functional redundancy besides clear differences in community structure.</title>
        <authorList>
            <person name="Ferrer M."/>
            <person name="Ruiz A."/>
            <person name="Lanza F."/>
            <person name="Haange S.B."/>
            <person name="Oberbach A."/>
            <person name="Till H."/>
            <person name="Bargiela R."/>
            <person name="Campoy C."/>
            <person name="Segura M.T."/>
            <person name="Richter M."/>
            <person name="von Bergen M."/>
            <person name="Seifert J."/>
            <person name="Suarez A."/>
        </authorList>
    </citation>
    <scope>NUCLEOTIDE SEQUENCE</scope>
</reference>
<comment type="caution">
    <text evidence="5">The sequence shown here is derived from an EMBL/GenBank/DDBJ whole genome shotgun (WGS) entry which is preliminary data.</text>
</comment>
<sequence>CETAEALDIIEDICAVDGVDGIFVGPFDLSISMGMPGQFDAPEFQAAITRIVAACHAAGKYCMFFTGTADGVVDGFRRGFNAMAYSLDAALFIQGVKRNVEDIRSRLQ</sequence>
<dbReference type="GO" id="GO:0005737">
    <property type="term" value="C:cytoplasm"/>
    <property type="evidence" value="ECO:0007669"/>
    <property type="project" value="TreeGrafter"/>
</dbReference>
<dbReference type="InterPro" id="IPR005000">
    <property type="entry name" value="Aldolase/citrate-lyase_domain"/>
</dbReference>
<keyword evidence="2" id="KW-0479">Metal-binding</keyword>
<dbReference type="Pfam" id="PF03328">
    <property type="entry name" value="HpcH_HpaI"/>
    <property type="match status" value="1"/>
</dbReference>
<evidence type="ECO:0000259" key="4">
    <source>
        <dbReference type="Pfam" id="PF03328"/>
    </source>
</evidence>
<evidence type="ECO:0000256" key="1">
    <source>
        <dbReference type="ARBA" id="ARBA00005568"/>
    </source>
</evidence>
<keyword evidence="3 5" id="KW-0456">Lyase</keyword>
<comment type="similarity">
    <text evidence="1">Belongs to the HpcH/HpaI aldolase family.</text>
</comment>
<dbReference type="Gene3D" id="3.20.20.60">
    <property type="entry name" value="Phosphoenolpyruvate-binding domains"/>
    <property type="match status" value="1"/>
</dbReference>
<evidence type="ECO:0000256" key="2">
    <source>
        <dbReference type="ARBA" id="ARBA00022723"/>
    </source>
</evidence>